<dbReference type="SMART" id="SM00249">
    <property type="entry name" value="PHD"/>
    <property type="match status" value="1"/>
</dbReference>
<feature type="domain" description="PHD-type" evidence="6">
    <location>
        <begin position="2"/>
        <end position="62"/>
    </location>
</feature>
<dbReference type="PROSITE" id="PS50016">
    <property type="entry name" value="ZF_PHD_2"/>
    <property type="match status" value="1"/>
</dbReference>
<dbReference type="InterPro" id="IPR013083">
    <property type="entry name" value="Znf_RING/FYVE/PHD"/>
</dbReference>
<dbReference type="Pfam" id="PF00628">
    <property type="entry name" value="PHD"/>
    <property type="match status" value="1"/>
</dbReference>
<protein>
    <recommendedName>
        <fullName evidence="6">PHD-type domain-containing protein</fullName>
    </recommendedName>
</protein>
<dbReference type="InterPro" id="IPR011011">
    <property type="entry name" value="Znf_FYVE_PHD"/>
</dbReference>
<reference evidence="7 8" key="1">
    <citation type="submission" date="2023-03" db="EMBL/GenBank/DDBJ databases">
        <title>Genome insight into feeding habits of ladybird beetles.</title>
        <authorList>
            <person name="Li H.-S."/>
            <person name="Huang Y.-H."/>
            <person name="Pang H."/>
        </authorList>
    </citation>
    <scope>NUCLEOTIDE SEQUENCE [LARGE SCALE GENOMIC DNA]</scope>
    <source>
        <strain evidence="7">SYSU_2023b</strain>
        <tissue evidence="7">Whole body</tissue>
    </source>
</reference>
<evidence type="ECO:0000256" key="2">
    <source>
        <dbReference type="ARBA" id="ARBA00022771"/>
    </source>
</evidence>
<dbReference type="Gene3D" id="3.30.40.10">
    <property type="entry name" value="Zinc/RING finger domain, C3HC4 (zinc finger)"/>
    <property type="match status" value="1"/>
</dbReference>
<keyword evidence="5" id="KW-0175">Coiled coil</keyword>
<name>A0AAW1UV18_9CUCU</name>
<dbReference type="InterPro" id="IPR019787">
    <property type="entry name" value="Znf_PHD-finger"/>
</dbReference>
<keyword evidence="2 4" id="KW-0863">Zinc-finger</keyword>
<dbReference type="InterPro" id="IPR001965">
    <property type="entry name" value="Znf_PHD"/>
</dbReference>
<dbReference type="GO" id="GO:0008270">
    <property type="term" value="F:zinc ion binding"/>
    <property type="evidence" value="ECO:0007669"/>
    <property type="project" value="UniProtKB-KW"/>
</dbReference>
<dbReference type="EMBL" id="JARQZJ010000107">
    <property type="protein sequence ID" value="KAK9887321.1"/>
    <property type="molecule type" value="Genomic_DNA"/>
</dbReference>
<dbReference type="AlphaFoldDB" id="A0AAW1UV18"/>
<evidence type="ECO:0000313" key="7">
    <source>
        <dbReference type="EMBL" id="KAK9887321.1"/>
    </source>
</evidence>
<comment type="caution">
    <text evidence="7">The sequence shown here is derived from an EMBL/GenBank/DDBJ whole genome shotgun (WGS) entry which is preliminary data.</text>
</comment>
<evidence type="ECO:0000256" key="3">
    <source>
        <dbReference type="ARBA" id="ARBA00022833"/>
    </source>
</evidence>
<gene>
    <name evidence="7" type="ORF">WA026_021629</name>
</gene>
<evidence type="ECO:0000256" key="5">
    <source>
        <dbReference type="SAM" id="Coils"/>
    </source>
</evidence>
<dbReference type="SUPFAM" id="SSF57903">
    <property type="entry name" value="FYVE/PHD zinc finger"/>
    <property type="match status" value="1"/>
</dbReference>
<keyword evidence="1" id="KW-0479">Metal-binding</keyword>
<evidence type="ECO:0000313" key="8">
    <source>
        <dbReference type="Proteomes" id="UP001431783"/>
    </source>
</evidence>
<keyword evidence="3" id="KW-0862">Zinc</keyword>
<proteinExistence type="predicted"/>
<evidence type="ECO:0000256" key="1">
    <source>
        <dbReference type="ARBA" id="ARBA00022723"/>
    </source>
</evidence>
<feature type="coiled-coil region" evidence="5">
    <location>
        <begin position="73"/>
        <end position="121"/>
    </location>
</feature>
<dbReference type="Proteomes" id="UP001431783">
    <property type="component" value="Unassembled WGS sequence"/>
</dbReference>
<evidence type="ECO:0000256" key="4">
    <source>
        <dbReference type="PROSITE-ProRule" id="PRU00146"/>
    </source>
</evidence>
<keyword evidence="8" id="KW-1185">Reference proteome</keyword>
<sequence length="150" mass="17554">MAYPCGVCSKSTSGKYAIQCSACEKWNHIECINMNKDALKKIENENRKPDGNRWKCPYCTQSEVKTREKEPTLKDLMDRIIKMDNKMDELNRKYDEQVLLNKKLSDEIINLKQQVGVLKREKNYNDQKLLESNIIVSGIPELEKRKLLML</sequence>
<evidence type="ECO:0000259" key="6">
    <source>
        <dbReference type="PROSITE" id="PS50016"/>
    </source>
</evidence>
<accession>A0AAW1UV18</accession>
<organism evidence="7 8">
    <name type="scientific">Henosepilachna vigintioctopunctata</name>
    <dbReference type="NCBI Taxonomy" id="420089"/>
    <lineage>
        <taxon>Eukaryota</taxon>
        <taxon>Metazoa</taxon>
        <taxon>Ecdysozoa</taxon>
        <taxon>Arthropoda</taxon>
        <taxon>Hexapoda</taxon>
        <taxon>Insecta</taxon>
        <taxon>Pterygota</taxon>
        <taxon>Neoptera</taxon>
        <taxon>Endopterygota</taxon>
        <taxon>Coleoptera</taxon>
        <taxon>Polyphaga</taxon>
        <taxon>Cucujiformia</taxon>
        <taxon>Coccinelloidea</taxon>
        <taxon>Coccinellidae</taxon>
        <taxon>Epilachninae</taxon>
        <taxon>Epilachnini</taxon>
        <taxon>Henosepilachna</taxon>
    </lineage>
</organism>